<name>A0A132BWW1_9RHOB</name>
<protein>
    <submittedName>
        <fullName evidence="1">Uncharacterized protein</fullName>
    </submittedName>
</protein>
<accession>A0A132BWW1</accession>
<dbReference type="OrthoDB" id="7863326at2"/>
<keyword evidence="2" id="KW-1185">Reference proteome</keyword>
<dbReference type="EMBL" id="LPUY01000065">
    <property type="protein sequence ID" value="KUP92879.1"/>
    <property type="molecule type" value="Genomic_DNA"/>
</dbReference>
<comment type="caution">
    <text evidence="1">The sequence shown here is derived from an EMBL/GenBank/DDBJ whole genome shotgun (WGS) entry which is preliminary data.</text>
</comment>
<gene>
    <name evidence="1" type="ORF">TRIHO_23300</name>
</gene>
<reference evidence="1 2" key="1">
    <citation type="submission" date="2015-12" db="EMBL/GenBank/DDBJ databases">
        <title>Genome sequence of the marine Rhodobacteraceae strain O3.65, Candidatus Tritonibacter horizontis.</title>
        <authorList>
            <person name="Poehlein A."/>
            <person name="Giebel H.A."/>
            <person name="Voget S."/>
            <person name="Brinkhoff T."/>
        </authorList>
    </citation>
    <scope>NUCLEOTIDE SEQUENCE [LARGE SCALE GENOMIC DNA]</scope>
    <source>
        <strain evidence="1 2">O3.65</strain>
    </source>
</reference>
<proteinExistence type="predicted"/>
<dbReference type="RefSeq" id="WP_068243554.1">
    <property type="nucleotide sequence ID" value="NZ_LPUY01000065.1"/>
</dbReference>
<dbReference type="AlphaFoldDB" id="A0A132BWW1"/>
<evidence type="ECO:0000313" key="2">
    <source>
        <dbReference type="Proteomes" id="UP000068382"/>
    </source>
</evidence>
<organism evidence="1 2">
    <name type="scientific">Tritonibacter horizontis</name>
    <dbReference type="NCBI Taxonomy" id="1768241"/>
    <lineage>
        <taxon>Bacteria</taxon>
        <taxon>Pseudomonadati</taxon>
        <taxon>Pseudomonadota</taxon>
        <taxon>Alphaproteobacteria</taxon>
        <taxon>Rhodobacterales</taxon>
        <taxon>Paracoccaceae</taxon>
        <taxon>Tritonibacter</taxon>
    </lineage>
</organism>
<evidence type="ECO:0000313" key="1">
    <source>
        <dbReference type="EMBL" id="KUP92879.1"/>
    </source>
</evidence>
<sequence>MDRDDLILAYVQGKLSDADSTAFEQDLEQDANMAAELLALRAARSEFAQEDDQVEADAGWSRLEATINATIPANDNRPLRLSLWQTGALIAASLVLWQVAVVPFTQPQRAPGYEAVSEATRGAVLQVMFSATASVAEVTALLRVIGGTVVEGPGALGLYRIAFESSNRMEVARAVLEGRRDLIDLVTVE</sequence>
<dbReference type="Proteomes" id="UP000068382">
    <property type="component" value="Unassembled WGS sequence"/>
</dbReference>